<sequence>MAGAAMCAPRRIAFVLAGAVYTVERTDTVASFAQHVVNPLGTHAQSAVFVNLVVARARGSNARADHAGLAALVASLRAFTVQLGGVSVRAEDATEGRFAPEAPARCAWGCARRPTTGGRDAQYCAFAAKLVTHWWGRMALAWDMITSWEREAGRLRFESVLLSRPDLVHTATLDRPCAYDTTRYWYSAISPPDALWYFSRPVARDAMNTIRLLVRNNTHRCSTERPSSYAFSWFALCHWARQRWGSGLRVRLFEGVRASVVVRQGSAAVRDVNAGRSGVRKPDGYTLSTRPSGLGGMHCGWF</sequence>
<evidence type="ECO:0000313" key="2">
    <source>
        <dbReference type="Proteomes" id="UP000751190"/>
    </source>
</evidence>
<comment type="caution">
    <text evidence="1">The sequence shown here is derived from an EMBL/GenBank/DDBJ whole genome shotgun (WGS) entry which is preliminary data.</text>
</comment>
<keyword evidence="2" id="KW-1185">Reference proteome</keyword>
<gene>
    <name evidence="1" type="ORF">KFE25_009063</name>
</gene>
<dbReference type="OMA" id="MCAPRRI"/>
<name>A0A8J5XY60_DIALT</name>
<evidence type="ECO:0000313" key="1">
    <source>
        <dbReference type="EMBL" id="KAG8470642.1"/>
    </source>
</evidence>
<dbReference type="EMBL" id="JAGTXO010000001">
    <property type="protein sequence ID" value="KAG8470642.1"/>
    <property type="molecule type" value="Genomic_DNA"/>
</dbReference>
<organism evidence="1 2">
    <name type="scientific">Diacronema lutheri</name>
    <name type="common">Unicellular marine alga</name>
    <name type="synonym">Monochrysis lutheri</name>
    <dbReference type="NCBI Taxonomy" id="2081491"/>
    <lineage>
        <taxon>Eukaryota</taxon>
        <taxon>Haptista</taxon>
        <taxon>Haptophyta</taxon>
        <taxon>Pavlovophyceae</taxon>
        <taxon>Pavlovales</taxon>
        <taxon>Pavlovaceae</taxon>
        <taxon>Diacronema</taxon>
    </lineage>
</organism>
<dbReference type="Proteomes" id="UP000751190">
    <property type="component" value="Unassembled WGS sequence"/>
</dbReference>
<reference evidence="1" key="1">
    <citation type="submission" date="2021-05" db="EMBL/GenBank/DDBJ databases">
        <title>The genome of the haptophyte Pavlova lutheri (Diacronema luteri, Pavlovales) - a model for lipid biosynthesis in eukaryotic algae.</title>
        <authorList>
            <person name="Hulatt C.J."/>
            <person name="Posewitz M.C."/>
        </authorList>
    </citation>
    <scope>NUCLEOTIDE SEQUENCE</scope>
    <source>
        <strain evidence="1">NIVA-4/92</strain>
    </source>
</reference>
<accession>A0A8J5XY60</accession>
<proteinExistence type="predicted"/>
<protein>
    <submittedName>
        <fullName evidence="1">Uncharacterized protein</fullName>
    </submittedName>
</protein>
<dbReference type="AlphaFoldDB" id="A0A8J5XY60"/>